<dbReference type="PROSITE" id="PS51832">
    <property type="entry name" value="HD_GYP"/>
    <property type="match status" value="1"/>
</dbReference>
<protein>
    <submittedName>
        <fullName evidence="5">PAS/PAC sensor protein</fullName>
    </submittedName>
</protein>
<dbReference type="Gene3D" id="3.30.450.20">
    <property type="entry name" value="PAS domain"/>
    <property type="match status" value="2"/>
</dbReference>
<reference evidence="6" key="1">
    <citation type="journal article" date="2015" name="Genome Announc.">
        <title>High-Quality Draft Genome Sequence of Desulfovibrio carbinoliphilus FW-101-2B, an Organic Acid-Oxidizing Sulfate-Reducing Bacterium Isolated from Uranium(VI)-Contaminated Groundwater.</title>
        <authorList>
            <person name="Ramsay B.D."/>
            <person name="Hwang C."/>
            <person name="Woo H.L."/>
            <person name="Carroll S.L."/>
            <person name="Lucas S."/>
            <person name="Han J."/>
            <person name="Lapidus A.L."/>
            <person name="Cheng J.F."/>
            <person name="Goodwin L.A."/>
            <person name="Pitluck S."/>
            <person name="Peters L."/>
            <person name="Chertkov O."/>
            <person name="Held B."/>
            <person name="Detter J.C."/>
            <person name="Han C.S."/>
            <person name="Tapia R."/>
            <person name="Land M.L."/>
            <person name="Hauser L.J."/>
            <person name="Kyrpides N.C."/>
            <person name="Ivanova N.N."/>
            <person name="Mikhailova N."/>
            <person name="Pagani I."/>
            <person name="Woyke T."/>
            <person name="Arkin A.P."/>
            <person name="Dehal P."/>
            <person name="Chivian D."/>
            <person name="Criddle C.S."/>
            <person name="Wu W."/>
            <person name="Chakraborty R."/>
            <person name="Hazen T.C."/>
            <person name="Fields M.W."/>
        </authorList>
    </citation>
    <scope>NUCLEOTIDE SEQUENCE [LARGE SCALE GENOMIC DNA]</scope>
    <source>
        <strain evidence="6">FW-101-2B</strain>
    </source>
</reference>
<dbReference type="SMART" id="SM00091">
    <property type="entry name" value="PAS"/>
    <property type="match status" value="2"/>
</dbReference>
<evidence type="ECO:0000259" key="3">
    <source>
        <dbReference type="PROSITE" id="PS51831"/>
    </source>
</evidence>
<dbReference type="RefSeq" id="WP_009179932.1">
    <property type="nucleotide sequence ID" value="NZ_CM001368.1"/>
</dbReference>
<feature type="domain" description="HD-GYP" evidence="4">
    <location>
        <begin position="277"/>
        <end position="467"/>
    </location>
</feature>
<dbReference type="Proteomes" id="UP000004662">
    <property type="component" value="Chromosome"/>
</dbReference>
<dbReference type="InterPro" id="IPR037522">
    <property type="entry name" value="HD_GYP_dom"/>
</dbReference>
<dbReference type="Gene3D" id="1.10.3210.10">
    <property type="entry name" value="Hypothetical protein af1432"/>
    <property type="match status" value="1"/>
</dbReference>
<dbReference type="PROSITE" id="PS50113">
    <property type="entry name" value="PAC"/>
    <property type="match status" value="2"/>
</dbReference>
<evidence type="ECO:0000259" key="4">
    <source>
        <dbReference type="PROSITE" id="PS51832"/>
    </source>
</evidence>
<dbReference type="STRING" id="694327.DFW101_0476"/>
<dbReference type="InterPro" id="IPR006675">
    <property type="entry name" value="HDIG_dom"/>
</dbReference>
<dbReference type="CDD" id="cd00077">
    <property type="entry name" value="HDc"/>
    <property type="match status" value="1"/>
</dbReference>
<dbReference type="InterPro" id="IPR000014">
    <property type="entry name" value="PAS"/>
</dbReference>
<dbReference type="eggNOG" id="COG2202">
    <property type="taxonomic scope" value="Bacteria"/>
</dbReference>
<evidence type="ECO:0000313" key="5">
    <source>
        <dbReference type="EMBL" id="EHJ46493.1"/>
    </source>
</evidence>
<dbReference type="AlphaFoldDB" id="G7QDI7"/>
<organism evidence="5 6">
    <name type="scientific">Solidesulfovibrio carbinoliphilus subsp. oakridgensis</name>
    <dbReference type="NCBI Taxonomy" id="694327"/>
    <lineage>
        <taxon>Bacteria</taxon>
        <taxon>Pseudomonadati</taxon>
        <taxon>Thermodesulfobacteriota</taxon>
        <taxon>Desulfovibrionia</taxon>
        <taxon>Desulfovibrionales</taxon>
        <taxon>Desulfovibrionaceae</taxon>
        <taxon>Solidesulfovibrio</taxon>
    </lineage>
</organism>
<evidence type="ECO:0000313" key="6">
    <source>
        <dbReference type="Proteomes" id="UP000004662"/>
    </source>
</evidence>
<dbReference type="InterPro" id="IPR035965">
    <property type="entry name" value="PAS-like_dom_sf"/>
</dbReference>
<feature type="domain" description="PAC" evidence="2">
    <location>
        <begin position="94"/>
        <end position="145"/>
    </location>
</feature>
<dbReference type="PANTHER" id="PTHR43155">
    <property type="entry name" value="CYCLIC DI-GMP PHOSPHODIESTERASE PA4108-RELATED"/>
    <property type="match status" value="1"/>
</dbReference>
<proteinExistence type="predicted"/>
<evidence type="ECO:0000259" key="2">
    <source>
        <dbReference type="PROSITE" id="PS50113"/>
    </source>
</evidence>
<dbReference type="InterPro" id="IPR006674">
    <property type="entry name" value="HD_domain"/>
</dbReference>
<gene>
    <name evidence="5" type="ORF">DFW101_0476</name>
</gene>
<dbReference type="HOGENOM" id="CLU_000445_92_13_7"/>
<dbReference type="SMART" id="SM00086">
    <property type="entry name" value="PAC"/>
    <property type="match status" value="2"/>
</dbReference>
<dbReference type="PROSITE" id="PS50112">
    <property type="entry name" value="PAS"/>
    <property type="match status" value="1"/>
</dbReference>
<dbReference type="Pfam" id="PF13426">
    <property type="entry name" value="PAS_9"/>
    <property type="match status" value="2"/>
</dbReference>
<dbReference type="Pfam" id="PF13487">
    <property type="entry name" value="HD_5"/>
    <property type="match status" value="1"/>
</dbReference>
<dbReference type="SUPFAM" id="SSF109604">
    <property type="entry name" value="HD-domain/PDEase-like"/>
    <property type="match status" value="1"/>
</dbReference>
<dbReference type="SMART" id="SM00471">
    <property type="entry name" value="HDc"/>
    <property type="match status" value="1"/>
</dbReference>
<dbReference type="InterPro" id="IPR003607">
    <property type="entry name" value="HD/PDEase_dom"/>
</dbReference>
<keyword evidence="6" id="KW-1185">Reference proteome</keyword>
<feature type="domain" description="HD" evidence="3">
    <location>
        <begin position="299"/>
        <end position="421"/>
    </location>
</feature>
<evidence type="ECO:0000259" key="1">
    <source>
        <dbReference type="PROSITE" id="PS50112"/>
    </source>
</evidence>
<sequence>MNSDIHILPTALGDTGAEATDPAALLFHDAPLAVYLRGENGVLLEVNNAMAALFGYEAPAGFLEAMAAIPDQYYLDPEARQGILADLARDGFVAGRQYQAICRDGFVLWVEESARRVVSQAGEVFYFGYLRDVTAEKSTSWALTEAEEKYRAIFEHALEGLFQMTPTGRFVTVNAALARMLGYASPADLTRQPDMAETLFVAPADRQFLRATLEAVGVVRALETELARGDGARIWVSIHARAVRDGQGAVVLYEGSMEDVTERRRSQEQLRKSLKATRTLFHQTVKSLSKTVRFRDPYTAGHQDNVAKLASAMARAMGLTEDAVAGIRVAGQLHDIGKISVPVRYLCKPGKLIGLEWEFMKQHAATGYEILKDIDFPWPVAEIVLSHHERLDGSGYPRGLTAGDIGIEARILAVADVLDAMASNRPYRPALGVDVALAEVARLRGTAFDPEAVDAVQAVIRDGLVRY</sequence>
<dbReference type="EMBL" id="CM001368">
    <property type="protein sequence ID" value="EHJ46493.1"/>
    <property type="molecule type" value="Genomic_DNA"/>
</dbReference>
<dbReference type="NCBIfam" id="TIGR00277">
    <property type="entry name" value="HDIG"/>
    <property type="match status" value="1"/>
</dbReference>
<dbReference type="PANTHER" id="PTHR43155:SF2">
    <property type="entry name" value="CYCLIC DI-GMP PHOSPHODIESTERASE PA4108"/>
    <property type="match status" value="1"/>
</dbReference>
<feature type="domain" description="PAC" evidence="2">
    <location>
        <begin position="220"/>
        <end position="272"/>
    </location>
</feature>
<dbReference type="InterPro" id="IPR000700">
    <property type="entry name" value="PAS-assoc_C"/>
</dbReference>
<dbReference type="CDD" id="cd00130">
    <property type="entry name" value="PAS"/>
    <property type="match status" value="2"/>
</dbReference>
<dbReference type="InterPro" id="IPR001610">
    <property type="entry name" value="PAC"/>
</dbReference>
<dbReference type="PROSITE" id="PS51831">
    <property type="entry name" value="HD"/>
    <property type="match status" value="1"/>
</dbReference>
<dbReference type="NCBIfam" id="TIGR00229">
    <property type="entry name" value="sensory_box"/>
    <property type="match status" value="2"/>
</dbReference>
<feature type="domain" description="PAS" evidence="1">
    <location>
        <begin position="146"/>
        <end position="225"/>
    </location>
</feature>
<name>G7QDI7_9BACT</name>
<dbReference type="eggNOG" id="COG2206">
    <property type="taxonomic scope" value="Bacteria"/>
</dbReference>
<dbReference type="SUPFAM" id="SSF55785">
    <property type="entry name" value="PYP-like sensor domain (PAS domain)"/>
    <property type="match status" value="2"/>
</dbReference>
<accession>G7QDI7</accession>
<dbReference type="OrthoDB" id="9769359at2"/>